<feature type="signal peptide" evidence="1">
    <location>
        <begin position="1"/>
        <end position="19"/>
    </location>
</feature>
<gene>
    <name evidence="2" type="ORF">HGG82_04135</name>
</gene>
<organism evidence="2 3">
    <name type="scientific">Marinomonas profundi</name>
    <dbReference type="NCBI Taxonomy" id="2726122"/>
    <lineage>
        <taxon>Bacteria</taxon>
        <taxon>Pseudomonadati</taxon>
        <taxon>Pseudomonadota</taxon>
        <taxon>Gammaproteobacteria</taxon>
        <taxon>Oceanospirillales</taxon>
        <taxon>Oceanospirillaceae</taxon>
        <taxon>Marinomonas</taxon>
    </lineage>
</organism>
<evidence type="ECO:0000313" key="2">
    <source>
        <dbReference type="EMBL" id="NLQ16808.1"/>
    </source>
</evidence>
<dbReference type="RefSeq" id="WP_168823085.1">
    <property type="nucleotide sequence ID" value="NZ_CP073013.1"/>
</dbReference>
<feature type="chain" id="PRO_5032916809" evidence="1">
    <location>
        <begin position="20"/>
        <end position="161"/>
    </location>
</feature>
<accession>A0A847QVC2</accession>
<proteinExistence type="predicted"/>
<evidence type="ECO:0000256" key="1">
    <source>
        <dbReference type="SAM" id="SignalP"/>
    </source>
</evidence>
<dbReference type="Pfam" id="PF11220">
    <property type="entry name" value="DUF3015"/>
    <property type="match status" value="1"/>
</dbReference>
<dbReference type="EMBL" id="JABAEK010000003">
    <property type="protein sequence ID" value="NLQ16808.1"/>
    <property type="molecule type" value="Genomic_DNA"/>
</dbReference>
<protein>
    <submittedName>
        <fullName evidence="2">DUF3015 domain-containing protein</fullName>
    </submittedName>
</protein>
<dbReference type="InterPro" id="IPR021383">
    <property type="entry name" value="DUF3015"/>
</dbReference>
<dbReference type="AlphaFoldDB" id="A0A847QVC2"/>
<keyword evidence="3" id="KW-1185">Reference proteome</keyword>
<dbReference type="Proteomes" id="UP000586067">
    <property type="component" value="Unassembled WGS sequence"/>
</dbReference>
<name>A0A847QVC2_9GAMM</name>
<sequence>MKKLALSIVLAGMSATSFAAGGHGPAGCGLGTEYVFKNADAWYEHVLAATTNGTSGNQSFGMTSGTLGCEDANGPLSGSLAVFMNENLEPLAVDMAKGDGETLNALAALMGIKSEDKALFNTEMKQNFDKIFASAQVTPTTAHEGIMDVMSNSQELTKYLG</sequence>
<keyword evidence="1" id="KW-0732">Signal</keyword>
<reference evidence="2 3" key="1">
    <citation type="submission" date="2020-04" db="EMBL/GenBank/DDBJ databases">
        <title>Marinomonas sp. M1K-6 isolated from the deep seawater of the Mariana Trench.</title>
        <authorList>
            <person name="Li Y."/>
        </authorList>
    </citation>
    <scope>NUCLEOTIDE SEQUENCE [LARGE SCALE GENOMIC DNA]</scope>
    <source>
        <strain evidence="2 3">M1K-6</strain>
    </source>
</reference>
<comment type="caution">
    <text evidence="2">The sequence shown here is derived from an EMBL/GenBank/DDBJ whole genome shotgun (WGS) entry which is preliminary data.</text>
</comment>
<evidence type="ECO:0000313" key="3">
    <source>
        <dbReference type="Proteomes" id="UP000586067"/>
    </source>
</evidence>